<evidence type="ECO:0000259" key="3">
    <source>
        <dbReference type="Pfam" id="PF18676"/>
    </source>
</evidence>
<dbReference type="InterPro" id="IPR041286">
    <property type="entry name" value="MBG_2"/>
</dbReference>
<protein>
    <recommendedName>
        <fullName evidence="3">MBG domain-containing protein</fullName>
    </recommendedName>
</protein>
<dbReference type="AlphaFoldDB" id="A0A1Q9YLR0"/>
<dbReference type="EMBL" id="MPJZ01000042">
    <property type="protein sequence ID" value="OLU45865.1"/>
    <property type="molecule type" value="Genomic_DNA"/>
</dbReference>
<sequence>METSDGALIINKRDVTLTSATDKKEYDGSALTNDTVTAAGFVEGEGADYTVTGSITLPGTTKNTFSYTLKSNTRADNYNVTKAEGDLTITDVAEANKHVAIVKAENANAKYDGNTHTVSGVTGTTFEWKGHTYTIEGLDAEAEGKDADTYDNIVRGTAVVLDENRNDVTKQFTVKTENGNLTIAKRVLTLTSADDKKVYDGYALGNENVFLTGDEFVEGEKPAYVFGKDTKPVEVGTYSNDFTCQFAKDVNADNYDITIQPGRLIIEQAEPTIVVNADGSEIAAEGISKKYDGETVTVSATAASQEGKPIDGNFTYTVKNLETGEEYTSKEAPAFINSGKWEVTATTGNDNCKETSKTVTVEILKRNVLLVSEDQEWVYDGTEHKHEKAYVHESGDGFVEGEEPEFHSFATITDAGSRENSFSYRFNKRGGATTLSRVARFLGVASEDPDNIAANYNIEVQHGTLTVKKADARHHNLTLADKTVTYNGKDQMLDAATSDIKDAKIQYSVDGQTWTDELPAFTHVGKYTVKVRAMHNNYEDAETSAVLEVVPAKLTVTTESAEKVYDGKALTAGGSVTGLAEGDEVELLLTGSQTEVGESANTYELKWIKADAADYEVTEAIGTLKVTPKPAEPAEPEAPKKDETPEAPEKSDARKPNKVVTALGLDPALWTSIMGAAGLGMIGAAHLSRRDKKKKDEE</sequence>
<proteinExistence type="predicted"/>
<feature type="region of interest" description="Disordered" evidence="1">
    <location>
        <begin position="624"/>
        <end position="659"/>
    </location>
</feature>
<comment type="caution">
    <text evidence="4">The sequence shown here is derived from an EMBL/GenBank/DDBJ whole genome shotgun (WGS) entry which is preliminary data.</text>
</comment>
<dbReference type="Proteomes" id="UP000186758">
    <property type="component" value="Unassembled WGS sequence"/>
</dbReference>
<accession>A0A1Q9YLR0</accession>
<keyword evidence="2" id="KW-0812">Transmembrane</keyword>
<reference evidence="4 5" key="1">
    <citation type="submission" date="2016-11" db="EMBL/GenBank/DDBJ databases">
        <title>Description of two novel members of the family Erysipelotrichaceae: Ileibacterium lipovorans gen. nov., sp. nov. and Dubosiella newyorkensis, gen. nov., sp. nov.</title>
        <authorList>
            <person name="Cox L.M."/>
            <person name="Sohn J."/>
            <person name="Tyrrell K.L."/>
            <person name="Citron D.M."/>
            <person name="Lawson P.A."/>
            <person name="Patel N.B."/>
            <person name="Iizumi T."/>
            <person name="Perez-Perez G.I."/>
            <person name="Goldstein E.J."/>
            <person name="Blaser M.J."/>
        </authorList>
    </citation>
    <scope>NUCLEOTIDE SEQUENCE [LARGE SCALE GENOMIC DNA]</scope>
    <source>
        <strain evidence="4 5">NYU-BL-K8</strain>
    </source>
</reference>
<feature type="compositionally biased region" description="Basic and acidic residues" evidence="1">
    <location>
        <begin position="637"/>
        <end position="655"/>
    </location>
</feature>
<evidence type="ECO:0000256" key="2">
    <source>
        <dbReference type="SAM" id="Phobius"/>
    </source>
</evidence>
<feature type="transmembrane region" description="Helical" evidence="2">
    <location>
        <begin position="668"/>
        <end position="687"/>
    </location>
</feature>
<keyword evidence="2" id="KW-0472">Membrane</keyword>
<organism evidence="4 5">
    <name type="scientific">Faecalibaculum rodentium</name>
    <dbReference type="NCBI Taxonomy" id="1702221"/>
    <lineage>
        <taxon>Bacteria</taxon>
        <taxon>Bacillati</taxon>
        <taxon>Bacillota</taxon>
        <taxon>Erysipelotrichia</taxon>
        <taxon>Erysipelotrichales</taxon>
        <taxon>Erysipelotrichaceae</taxon>
        <taxon>Faecalibaculum</taxon>
    </lineage>
</organism>
<evidence type="ECO:0000256" key="1">
    <source>
        <dbReference type="SAM" id="MobiDB-lite"/>
    </source>
</evidence>
<feature type="domain" description="MBG" evidence="3">
    <location>
        <begin position="554"/>
        <end position="624"/>
    </location>
</feature>
<dbReference type="RefSeq" id="WP_075884972.1">
    <property type="nucleotide sequence ID" value="NZ_MPJZ01000042.1"/>
</dbReference>
<evidence type="ECO:0000313" key="4">
    <source>
        <dbReference type="EMBL" id="OLU45865.1"/>
    </source>
</evidence>
<evidence type="ECO:0000313" key="5">
    <source>
        <dbReference type="Proteomes" id="UP000186758"/>
    </source>
</evidence>
<gene>
    <name evidence="4" type="ORF">BO223_03695</name>
</gene>
<keyword evidence="2" id="KW-1133">Transmembrane helix</keyword>
<dbReference type="Pfam" id="PF18676">
    <property type="entry name" value="MBG_2"/>
    <property type="match status" value="1"/>
</dbReference>
<name>A0A1Q9YLR0_9FIRM</name>